<dbReference type="GO" id="GO:0038023">
    <property type="term" value="F:signaling receptor activity"/>
    <property type="evidence" value="ECO:0007669"/>
    <property type="project" value="TreeGrafter"/>
</dbReference>
<name>A0A1S3JRM1_LINAN</name>
<keyword evidence="9" id="KW-0675">Receptor</keyword>
<feature type="transmembrane region" description="Helical" evidence="12">
    <location>
        <begin position="633"/>
        <end position="655"/>
    </location>
</feature>
<dbReference type="SUPFAM" id="SSF52200">
    <property type="entry name" value="Toll/Interleukin receptor TIR domain"/>
    <property type="match status" value="1"/>
</dbReference>
<evidence type="ECO:0000313" key="16">
    <source>
        <dbReference type="RefSeq" id="XP_013412983.1"/>
    </source>
</evidence>
<evidence type="ECO:0000313" key="21">
    <source>
        <dbReference type="RefSeq" id="XP_013412989.1"/>
    </source>
</evidence>
<feature type="region of interest" description="Disordered" evidence="11">
    <location>
        <begin position="825"/>
        <end position="903"/>
    </location>
</feature>
<dbReference type="PRINTS" id="PR01537">
    <property type="entry name" value="INTRLKN1R1F"/>
</dbReference>
<dbReference type="PROSITE" id="PS50104">
    <property type="entry name" value="TIR"/>
    <property type="match status" value="1"/>
</dbReference>
<evidence type="ECO:0000313" key="18">
    <source>
        <dbReference type="RefSeq" id="XP_013412985.1"/>
    </source>
</evidence>
<dbReference type="AlphaFoldDB" id="A0A1S3JRM1"/>
<protein>
    <submittedName>
        <fullName evidence="16 17">Protein toll</fullName>
    </submittedName>
</protein>
<dbReference type="OrthoDB" id="6113917at2759"/>
<evidence type="ECO:0000256" key="3">
    <source>
        <dbReference type="ARBA" id="ARBA00022614"/>
    </source>
</evidence>
<keyword evidence="4 12" id="KW-0812">Transmembrane</keyword>
<dbReference type="InterPro" id="IPR001611">
    <property type="entry name" value="Leu-rich_rpt"/>
</dbReference>
<evidence type="ECO:0000256" key="11">
    <source>
        <dbReference type="SAM" id="MobiDB-lite"/>
    </source>
</evidence>
<dbReference type="RefSeq" id="XP_013412983.1">
    <property type="nucleotide sequence ID" value="XM_013557529.1"/>
</dbReference>
<dbReference type="GO" id="GO:0007165">
    <property type="term" value="P:signal transduction"/>
    <property type="evidence" value="ECO:0007669"/>
    <property type="project" value="InterPro"/>
</dbReference>
<dbReference type="Gene3D" id="3.80.10.10">
    <property type="entry name" value="Ribonuclease Inhibitor"/>
    <property type="match status" value="3"/>
</dbReference>
<accession>A0A1S3JRM1</accession>
<evidence type="ECO:0000256" key="2">
    <source>
        <dbReference type="ARBA" id="ARBA00009634"/>
    </source>
</evidence>
<dbReference type="RefSeq" id="XP_013412985.1">
    <property type="nucleotide sequence ID" value="XM_013557531.1"/>
</dbReference>
<keyword evidence="6" id="KW-0677">Repeat</keyword>
<evidence type="ECO:0000256" key="12">
    <source>
        <dbReference type="SAM" id="Phobius"/>
    </source>
</evidence>
<dbReference type="RefSeq" id="XP_013412987.1">
    <property type="nucleotide sequence ID" value="XM_013557533.1"/>
</dbReference>
<dbReference type="GO" id="GO:0005886">
    <property type="term" value="C:plasma membrane"/>
    <property type="evidence" value="ECO:0007669"/>
    <property type="project" value="TreeGrafter"/>
</dbReference>
<dbReference type="Pfam" id="PF00560">
    <property type="entry name" value="LRR_1"/>
    <property type="match status" value="1"/>
</dbReference>
<dbReference type="SMART" id="SM00365">
    <property type="entry name" value="LRR_SD22"/>
    <property type="match status" value="5"/>
</dbReference>
<dbReference type="Proteomes" id="UP000085678">
    <property type="component" value="Unplaced"/>
</dbReference>
<dbReference type="GeneID" id="106175499"/>
<evidence type="ECO:0000313" key="17">
    <source>
        <dbReference type="RefSeq" id="XP_013412984.1"/>
    </source>
</evidence>
<keyword evidence="7 12" id="KW-1133">Transmembrane helix</keyword>
<evidence type="ECO:0000313" key="22">
    <source>
        <dbReference type="RefSeq" id="XP_013412990.1"/>
    </source>
</evidence>
<keyword evidence="15" id="KW-1185">Reference proteome</keyword>
<dbReference type="InterPro" id="IPR000157">
    <property type="entry name" value="TIR_dom"/>
</dbReference>
<evidence type="ECO:0000256" key="4">
    <source>
        <dbReference type="ARBA" id="ARBA00022692"/>
    </source>
</evidence>
<keyword evidence="8 12" id="KW-0472">Membrane</keyword>
<gene>
    <name evidence="16 17 18 19 20 21 22" type="primary">LOC106175499</name>
</gene>
<feature type="chain" id="PRO_5014545956" evidence="13">
    <location>
        <begin position="24"/>
        <end position="903"/>
    </location>
</feature>
<feature type="signal peptide" evidence="13">
    <location>
        <begin position="1"/>
        <end position="23"/>
    </location>
</feature>
<feature type="domain" description="TIR" evidence="14">
    <location>
        <begin position="684"/>
        <end position="818"/>
    </location>
</feature>
<dbReference type="Pfam" id="PF01582">
    <property type="entry name" value="TIR"/>
    <property type="match status" value="1"/>
</dbReference>
<dbReference type="SMART" id="SM00255">
    <property type="entry name" value="TIR"/>
    <property type="match status" value="1"/>
</dbReference>
<feature type="compositionally biased region" description="Low complexity" evidence="11">
    <location>
        <begin position="861"/>
        <end position="878"/>
    </location>
</feature>
<dbReference type="InterPro" id="IPR032675">
    <property type="entry name" value="LRR_dom_sf"/>
</dbReference>
<dbReference type="RefSeq" id="XP_013412984.1">
    <property type="nucleotide sequence ID" value="XM_013557530.1"/>
</dbReference>
<dbReference type="Gene3D" id="3.40.50.10140">
    <property type="entry name" value="Toll/interleukin-1 receptor homology (TIR) domain"/>
    <property type="match status" value="1"/>
</dbReference>
<keyword evidence="5 13" id="KW-0732">Signal</keyword>
<dbReference type="FunFam" id="3.40.50.10140:FF:000026">
    <property type="entry name" value="Toll-like receptor 2"/>
    <property type="match status" value="1"/>
</dbReference>
<evidence type="ECO:0000259" key="14">
    <source>
        <dbReference type="PROSITE" id="PS50104"/>
    </source>
</evidence>
<dbReference type="RefSeq" id="XP_013412986.1">
    <property type="nucleotide sequence ID" value="XM_013557532.1"/>
</dbReference>
<organism evidence="15 20">
    <name type="scientific">Lingula anatina</name>
    <name type="common">Brachiopod</name>
    <name type="synonym">Lingula unguis</name>
    <dbReference type="NCBI Taxonomy" id="7574"/>
    <lineage>
        <taxon>Eukaryota</taxon>
        <taxon>Metazoa</taxon>
        <taxon>Spiralia</taxon>
        <taxon>Lophotrochozoa</taxon>
        <taxon>Brachiopoda</taxon>
        <taxon>Linguliformea</taxon>
        <taxon>Lingulata</taxon>
        <taxon>Lingulida</taxon>
        <taxon>Linguloidea</taxon>
        <taxon>Lingulidae</taxon>
        <taxon>Lingula</taxon>
    </lineage>
</organism>
<evidence type="ECO:0000256" key="7">
    <source>
        <dbReference type="ARBA" id="ARBA00022989"/>
    </source>
</evidence>
<feature type="compositionally biased region" description="Polar residues" evidence="11">
    <location>
        <begin position="850"/>
        <end position="860"/>
    </location>
</feature>
<dbReference type="Pfam" id="PF13855">
    <property type="entry name" value="LRR_8"/>
    <property type="match status" value="1"/>
</dbReference>
<dbReference type="SMART" id="SM00082">
    <property type="entry name" value="LRRCT"/>
    <property type="match status" value="2"/>
</dbReference>
<comment type="subcellular location">
    <subcellularLocation>
        <location evidence="1">Membrane</location>
        <topology evidence="1">Single-pass type I membrane protein</topology>
    </subcellularLocation>
</comment>
<evidence type="ECO:0000313" key="15">
    <source>
        <dbReference type="Proteomes" id="UP000085678"/>
    </source>
</evidence>
<evidence type="ECO:0000256" key="5">
    <source>
        <dbReference type="ARBA" id="ARBA00022729"/>
    </source>
</evidence>
<dbReference type="RefSeq" id="XP_013412989.1">
    <property type="nucleotide sequence ID" value="XM_013557535.1"/>
</dbReference>
<evidence type="ECO:0000313" key="19">
    <source>
        <dbReference type="RefSeq" id="XP_013412986.1"/>
    </source>
</evidence>
<comment type="similarity">
    <text evidence="2">Belongs to the Toll-like receptor family.</text>
</comment>
<dbReference type="InterPro" id="IPR003591">
    <property type="entry name" value="Leu-rich_rpt_typical-subtyp"/>
</dbReference>
<evidence type="ECO:0000256" key="9">
    <source>
        <dbReference type="ARBA" id="ARBA00023170"/>
    </source>
</evidence>
<evidence type="ECO:0000256" key="1">
    <source>
        <dbReference type="ARBA" id="ARBA00004479"/>
    </source>
</evidence>
<dbReference type="SUPFAM" id="SSF52058">
    <property type="entry name" value="L domain-like"/>
    <property type="match status" value="2"/>
</dbReference>
<dbReference type="KEGG" id="lak:106175499"/>
<sequence length="903" mass="101501">MSSIIPIAVIAVFLLLKIQSCAGVSHVSDNCPAGCECTGVEKTGWINQLSCAKLNIFNASIQDNRILQVDCRKSQNFHFFGDMFQPYVSTLVPLVSGLHLKFCSLRGIAPEALFSSLQTLILEAISDTELQDGILDELSQLNLEAVEIRSTGLQSLTRRILQGLKHIKSLTISRNPQLTSVQDHFLEGFYSLSSLSLTDNALVSITNHTLSGLRNLHILDLSWNRLRTIPGGIFRNLTSLTRVDLSHNFLSKIEDGTFEYRIDLLRLDLSHNLLAKVGDKEEHPFAWNQFLTYLDLSYNKYQRVQSGISNLQSLQYLDLSHNSISGFELGFQDSNSGMWVANALENMPSLHTLKLSHNQMTSIDFTFFHRLVDLPPALEGIDPDFAIGPSKGHVLTIYIGNNPMHCDCLLYDFLSFIQKNSHANDNLRFYYENSLKCHGPPSLNGTDLAVVDAKNLVCPVSDRNTACSTIYRRYDDATITNCSWQGLIHMSQKIDQNTTILDVSNNYLETIPDMSDTMYREVYLDNNSISTFPTSQVLPHNLTTLSLRYNSIRTISMRQIEKDLTVNDLYLGGNPWRCDCHARSIKHWLLNNSNIIRDLDDITCVSGELGTLGKSIKNVPDNNFGCPIEKADIAAIVGGLVGSFVVIIACMLLLYKCNLKVRIWLYYKFRFRFFSKSDKQDSDKIYDAFISYSSLDEKYVVQTLVPGLENQTPPFKVCVHYKHFIPGASIAESIVEAVENSKRTIMLLSQNFIHSEWCTYEFKTAHHQVLKDRSNHLIVVVLGDIPSDLDSDLKLYLSTNTYLRADDSWFWEKLLYAMPKLENGRERHGHGHNQEHCPASPGGTPDTPFITLQSSNSADITSSEQLLSTTQQQSSQSEGFSSCAESAPAITELSSELREISPC</sequence>
<proteinExistence type="inferred from homology"/>
<dbReference type="InterPro" id="IPR035897">
    <property type="entry name" value="Toll_tir_struct_dom_sf"/>
</dbReference>
<dbReference type="PANTHER" id="PTHR24365">
    <property type="entry name" value="TOLL-LIKE RECEPTOR"/>
    <property type="match status" value="1"/>
</dbReference>
<keyword evidence="10" id="KW-0325">Glycoprotein</keyword>
<dbReference type="PROSITE" id="PS51450">
    <property type="entry name" value="LRR"/>
    <property type="match status" value="2"/>
</dbReference>
<evidence type="ECO:0000256" key="10">
    <source>
        <dbReference type="ARBA" id="ARBA00023180"/>
    </source>
</evidence>
<dbReference type="SMART" id="SM00369">
    <property type="entry name" value="LRR_TYP"/>
    <property type="match status" value="6"/>
</dbReference>
<evidence type="ECO:0000313" key="20">
    <source>
        <dbReference type="RefSeq" id="XP_013412987.1"/>
    </source>
</evidence>
<dbReference type="OMA" id="RCSCFVR"/>
<evidence type="ECO:0000256" key="6">
    <source>
        <dbReference type="ARBA" id="ARBA00022737"/>
    </source>
</evidence>
<evidence type="ECO:0000256" key="13">
    <source>
        <dbReference type="SAM" id="SignalP"/>
    </source>
</evidence>
<keyword evidence="3" id="KW-0433">Leucine-rich repeat</keyword>
<dbReference type="InterPro" id="IPR000483">
    <property type="entry name" value="Cys-rich_flank_reg_C"/>
</dbReference>
<dbReference type="STRING" id="7574.A0A1S3JRM1"/>
<evidence type="ECO:0000256" key="8">
    <source>
        <dbReference type="ARBA" id="ARBA00023136"/>
    </source>
</evidence>
<dbReference type="RefSeq" id="XP_013412990.1">
    <property type="nucleotide sequence ID" value="XM_013557536.1"/>
</dbReference>
<reference evidence="16 17" key="1">
    <citation type="submission" date="2025-04" db="UniProtKB">
        <authorList>
            <consortium name="RefSeq"/>
        </authorList>
    </citation>
    <scope>IDENTIFICATION</scope>
    <source>
        <tissue evidence="16 17">Gonads</tissue>
    </source>
</reference>
<dbReference type="PANTHER" id="PTHR24365:SF541">
    <property type="entry name" value="PROTEIN TOLL-RELATED"/>
    <property type="match status" value="1"/>
</dbReference>